<feature type="compositionally biased region" description="Polar residues" evidence="1">
    <location>
        <begin position="162"/>
        <end position="189"/>
    </location>
</feature>
<dbReference type="InParanoid" id="A0A6N7EZF9"/>
<dbReference type="Proteomes" id="UP000471298">
    <property type="component" value="Unassembled WGS sequence"/>
</dbReference>
<reference evidence="3 4" key="1">
    <citation type="submission" date="2019-10" db="EMBL/GenBank/DDBJ databases">
        <title>Cardiobacteriales fam. a chemoheterotrophic member of the order Cardiobacteriales, and proposal of Cardiobacteriales fam. nov.</title>
        <authorList>
            <person name="Wang C."/>
        </authorList>
    </citation>
    <scope>NUCLEOTIDE SEQUENCE [LARGE SCALE GENOMIC DNA]</scope>
    <source>
        <strain evidence="3 4">ML27</strain>
    </source>
</reference>
<dbReference type="InterPro" id="IPR057840">
    <property type="entry name" value="FimV_N"/>
</dbReference>
<evidence type="ECO:0000256" key="1">
    <source>
        <dbReference type="SAM" id="MobiDB-lite"/>
    </source>
</evidence>
<dbReference type="InterPro" id="IPR018392">
    <property type="entry name" value="LysM"/>
</dbReference>
<name>A0A6N7EZF9_9GAMM</name>
<feature type="region of interest" description="Disordered" evidence="1">
    <location>
        <begin position="136"/>
        <end position="191"/>
    </location>
</feature>
<dbReference type="Gene3D" id="1.20.58.2200">
    <property type="match status" value="1"/>
</dbReference>
<organism evidence="3 4">
    <name type="scientific">Ostreibacterium oceani</name>
    <dbReference type="NCBI Taxonomy" id="2654998"/>
    <lineage>
        <taxon>Bacteria</taxon>
        <taxon>Pseudomonadati</taxon>
        <taxon>Pseudomonadota</taxon>
        <taxon>Gammaproteobacteria</taxon>
        <taxon>Cardiobacteriales</taxon>
        <taxon>Ostreibacteriaceae</taxon>
        <taxon>Ostreibacterium</taxon>
    </lineage>
</organism>
<protein>
    <recommendedName>
        <fullName evidence="2">FimV N-terminal domain-containing protein</fullName>
    </recommendedName>
</protein>
<feature type="compositionally biased region" description="Basic and acidic residues" evidence="1">
    <location>
        <begin position="302"/>
        <end position="314"/>
    </location>
</feature>
<feature type="domain" description="FimV N-terminal" evidence="2">
    <location>
        <begin position="27"/>
        <end position="130"/>
    </location>
</feature>
<feature type="compositionally biased region" description="Low complexity" evidence="1">
    <location>
        <begin position="140"/>
        <end position="152"/>
    </location>
</feature>
<dbReference type="InterPro" id="IPR020011">
    <property type="entry name" value="FimV_C"/>
</dbReference>
<feature type="compositionally biased region" description="Low complexity" evidence="1">
    <location>
        <begin position="662"/>
        <end position="672"/>
    </location>
</feature>
<dbReference type="InterPro" id="IPR038440">
    <property type="entry name" value="FimV_C_sf"/>
</dbReference>
<feature type="compositionally biased region" description="Low complexity" evidence="1">
    <location>
        <begin position="276"/>
        <end position="295"/>
    </location>
</feature>
<evidence type="ECO:0000313" key="3">
    <source>
        <dbReference type="EMBL" id="MPV85888.1"/>
    </source>
</evidence>
<dbReference type="EMBL" id="WHNW01000003">
    <property type="protein sequence ID" value="MPV85888.1"/>
    <property type="molecule type" value="Genomic_DNA"/>
</dbReference>
<sequence>MRLIVNKKLLSLIAGTVLLIPSVGMAVGLGSIRTYSNLNERLKAEIPILSVRDKGRMTVSLASNAEFASRGIQRAEVLNDLNFSIQEKGGRYYISVSSQKQIATPYINFILRLNTDEGVISREYAIFLDPVTSGAKTNAKGGQSVKKSSSSEGQKKRAETPQRASGQKKTAQAPTKPVSTTLKISNPSGAQYGPVRKGETLWSIASYTRPSDNIPVRDMVAAIKQANPKTLAGAMPAGVRLNIPTIQGYSAFSGGYAPMPGTVSYIKPSATKKAAATNTSTTNTSTTNASQNQSKATQRPAPKPETKTAPKTETKATPQPTNQVTSEKTTESVSAATKAADKIEKATNDATPPKDIPTSSDVGDELTASELAATELTATANEAKAAVVGATDSAIDSVSAAAEGVKETAANAVGAAAETTKDLAQQASDSAKAATSDVVDGAKAATEAVKETAKETANAAAEQATQAAQSAADSVATAANNATEAATEAAKDTAGEVASGVKAAADSAKTSAQESAEVVADTVTETANASVAQAKRATTEAASLMDKVVDKLPLIGAGAGAVLAGVGGLLFLRRRRAQGSDVNTKDIVLLDEDDLDAAFDEGGDKENSVVDALRDNDEGHREAADMLALGEHNQHNDNDGADDELAAWSDTDDETSLDDLLADNSADNSADNQPVSASETTARNNKSADLADFESDIDLSGGLGDFESNDADALDDLDALLADNNETPSDSLNFDDNFDFDEALADLDKAASSETNSDVAITEQHTKANDDNTVDFVFDTDDLDSVDLDLSDTAADTAADTVTDTAKDKAEAAAKTLAATEADDDLSLDFNLEDDGGPSVVSHEMSDDVEEVDLSIDLGKSDQGSSEKANQSMNENVANSQSDYMKSAAQSIEDSGTSRLQMKLDLAKSFISISQGERAKELLEEIINEGSPAQADRARKLLEDIE</sequence>
<accession>A0A6N7EZF9</accession>
<dbReference type="AlphaFoldDB" id="A0A6N7EZF9"/>
<dbReference type="NCBIfam" id="TIGR03504">
    <property type="entry name" value="FimV_Cterm"/>
    <property type="match status" value="1"/>
</dbReference>
<gene>
    <name evidence="3" type="ORF">GCU85_03930</name>
</gene>
<feature type="compositionally biased region" description="Polar residues" evidence="1">
    <location>
        <begin position="862"/>
        <end position="896"/>
    </location>
</feature>
<keyword evidence="4" id="KW-1185">Reference proteome</keyword>
<dbReference type="Gene3D" id="1.20.120.20">
    <property type="entry name" value="Apolipoprotein"/>
    <property type="match status" value="1"/>
</dbReference>
<evidence type="ECO:0000313" key="4">
    <source>
        <dbReference type="Proteomes" id="UP000471298"/>
    </source>
</evidence>
<feature type="region of interest" description="Disordered" evidence="1">
    <location>
        <begin position="276"/>
        <end position="364"/>
    </location>
</feature>
<evidence type="ECO:0000259" key="2">
    <source>
        <dbReference type="Pfam" id="PF25800"/>
    </source>
</evidence>
<feature type="compositionally biased region" description="Polar residues" evidence="1">
    <location>
        <begin position="322"/>
        <end position="335"/>
    </location>
</feature>
<dbReference type="Pfam" id="PF25800">
    <property type="entry name" value="FimV_N"/>
    <property type="match status" value="1"/>
</dbReference>
<feature type="compositionally biased region" description="Polar residues" evidence="1">
    <location>
        <begin position="673"/>
        <end position="687"/>
    </location>
</feature>
<comment type="caution">
    <text evidence="3">The sequence shown here is derived from an EMBL/GenBank/DDBJ whole genome shotgun (WGS) entry which is preliminary data.</text>
</comment>
<feature type="region of interest" description="Disordered" evidence="1">
    <location>
        <begin position="859"/>
        <end position="896"/>
    </location>
</feature>
<proteinExistence type="predicted"/>
<dbReference type="CDD" id="cd00118">
    <property type="entry name" value="LysM"/>
    <property type="match status" value="1"/>
</dbReference>
<feature type="region of interest" description="Disordered" evidence="1">
    <location>
        <begin position="656"/>
        <end position="689"/>
    </location>
</feature>